<proteinExistence type="inferred from homology"/>
<dbReference type="PANTHER" id="PTHR10357">
    <property type="entry name" value="ALPHA-AMYLASE FAMILY MEMBER"/>
    <property type="match status" value="1"/>
</dbReference>
<keyword evidence="2 5" id="KW-0378">Hydrolase</keyword>
<gene>
    <name evidence="5" type="ORF">H9661_19045</name>
</gene>
<evidence type="ECO:0000256" key="3">
    <source>
        <dbReference type="ARBA" id="ARBA00023295"/>
    </source>
</evidence>
<feature type="domain" description="Glycosyl hydrolase family 13 catalytic" evidence="4">
    <location>
        <begin position="138"/>
        <end position="522"/>
    </location>
</feature>
<dbReference type="InterPro" id="IPR017853">
    <property type="entry name" value="GH"/>
</dbReference>
<dbReference type="Pfam" id="PF00128">
    <property type="entry name" value="Alpha-amylase"/>
    <property type="match status" value="1"/>
</dbReference>
<dbReference type="PANTHER" id="PTHR10357:SF210">
    <property type="entry name" value="MALTODEXTRIN GLUCOSIDASE"/>
    <property type="match status" value="1"/>
</dbReference>
<accession>A0ABR8PZ47</accession>
<dbReference type="Proteomes" id="UP000627781">
    <property type="component" value="Unassembled WGS sequence"/>
</dbReference>
<protein>
    <submittedName>
        <fullName evidence="5">Glycoside hydrolase family 13 protein</fullName>
    </submittedName>
</protein>
<sequence>MDELRIIHDSQNMKFRSPFGAVEIQQKVKLSIEMDRDVIVAVELLKGNEPIKNIGMNKEYLNNGSYKYSAVIDTSNYTGIIEYYFVIIDGYSRLYYGNNDERLGGVGRVYNYDPIPYQITVYEKSIMPNWYKEGVIYQIFVDRFFNGNEEGKIISSKSNSFIYGSWNDSPMYIKDSSGRIIRWDFYGGNLKGVINKLDYLRKLGISIIYLNPIFKASSCHKYDTGDYEIVDEMFGTNEDFKVLCTKAKEMGIRIILDGVFSHTGADSKYFNKFGNYETTGAYQSPSSPYYSWYRFINYPQSYECWWGVDNQPNVEEMEPSYVEYIIKGNNSIIKKWMDLGASGWRLDVADELPDEFIRMIKEKMNEVSSDNVLIGEVWEDASNKISYSKRRRYLYGRELDSVTNYPLRENLINFVKGYIKSDKFAKKVLSLFENYPRENFYGNMNIISTHDTERIFTVLDKRIELLKIIIALQMTLPGVPLIYYGDEAGLEGGKDPENRRAYPWGRESKEIIDFYKVIIGIRNNENALKKGDFKFYNADLDVCVFERCYESERIIVAVNISERRITLDNVNIEGSYIDILDKNKEYKGLGINNILTLDGYGVKVLKGK</sequence>
<dbReference type="CDD" id="cd02857">
    <property type="entry name" value="E_set_CDase_PDE_N"/>
    <property type="match status" value="1"/>
</dbReference>
<keyword evidence="6" id="KW-1185">Reference proteome</keyword>
<evidence type="ECO:0000313" key="6">
    <source>
        <dbReference type="Proteomes" id="UP000627781"/>
    </source>
</evidence>
<dbReference type="CDD" id="cd11338">
    <property type="entry name" value="AmyAc_CMD"/>
    <property type="match status" value="1"/>
</dbReference>
<dbReference type="InterPro" id="IPR013780">
    <property type="entry name" value="Glyco_hydro_b"/>
</dbReference>
<name>A0ABR8PZ47_9CLOT</name>
<dbReference type="InterPro" id="IPR006047">
    <property type="entry name" value="GH13_cat_dom"/>
</dbReference>
<evidence type="ECO:0000256" key="2">
    <source>
        <dbReference type="ARBA" id="ARBA00022801"/>
    </source>
</evidence>
<dbReference type="SMART" id="SM00642">
    <property type="entry name" value="Aamy"/>
    <property type="match status" value="1"/>
</dbReference>
<comment type="caution">
    <text evidence="5">The sequence shown here is derived from an EMBL/GenBank/DDBJ whole genome shotgun (WGS) entry which is preliminary data.</text>
</comment>
<dbReference type="GO" id="GO:0016787">
    <property type="term" value="F:hydrolase activity"/>
    <property type="evidence" value="ECO:0007669"/>
    <property type="project" value="UniProtKB-KW"/>
</dbReference>
<dbReference type="Gene3D" id="2.60.40.1180">
    <property type="entry name" value="Golgi alpha-mannosidase II"/>
    <property type="match status" value="1"/>
</dbReference>
<evidence type="ECO:0000259" key="4">
    <source>
        <dbReference type="SMART" id="SM00642"/>
    </source>
</evidence>
<dbReference type="Gene3D" id="2.60.40.10">
    <property type="entry name" value="Immunoglobulins"/>
    <property type="match status" value="1"/>
</dbReference>
<evidence type="ECO:0000313" key="5">
    <source>
        <dbReference type="EMBL" id="MBD7913451.1"/>
    </source>
</evidence>
<dbReference type="InterPro" id="IPR045857">
    <property type="entry name" value="O16G_dom_2"/>
</dbReference>
<dbReference type="Gene3D" id="3.90.400.10">
    <property type="entry name" value="Oligo-1,6-glucosidase, Domain 2"/>
    <property type="match status" value="1"/>
</dbReference>
<dbReference type="EMBL" id="JACSRA010000052">
    <property type="protein sequence ID" value="MBD7913451.1"/>
    <property type="molecule type" value="Genomic_DNA"/>
</dbReference>
<comment type="similarity">
    <text evidence="1">Belongs to the glycosyl hydrolase 13 family.</text>
</comment>
<dbReference type="RefSeq" id="WP_191770360.1">
    <property type="nucleotide sequence ID" value="NZ_JACSRA010000052.1"/>
</dbReference>
<dbReference type="SUPFAM" id="SSF51011">
    <property type="entry name" value="Glycosyl hydrolase domain"/>
    <property type="match status" value="1"/>
</dbReference>
<keyword evidence="3" id="KW-0326">Glycosidase</keyword>
<dbReference type="SUPFAM" id="SSF51445">
    <property type="entry name" value="(Trans)glycosidases"/>
    <property type="match status" value="1"/>
</dbReference>
<dbReference type="Gene3D" id="3.20.20.80">
    <property type="entry name" value="Glycosidases"/>
    <property type="match status" value="1"/>
</dbReference>
<organism evidence="5 6">
    <name type="scientific">Clostridium cibarium</name>
    <dbReference type="NCBI Taxonomy" id="2762247"/>
    <lineage>
        <taxon>Bacteria</taxon>
        <taxon>Bacillati</taxon>
        <taxon>Bacillota</taxon>
        <taxon>Clostridia</taxon>
        <taxon>Eubacteriales</taxon>
        <taxon>Clostridiaceae</taxon>
        <taxon>Clostridium</taxon>
    </lineage>
</organism>
<dbReference type="InterPro" id="IPR013783">
    <property type="entry name" value="Ig-like_fold"/>
</dbReference>
<evidence type="ECO:0000256" key="1">
    <source>
        <dbReference type="ARBA" id="ARBA00008061"/>
    </source>
</evidence>
<dbReference type="InterPro" id="IPR004185">
    <property type="entry name" value="Glyco_hydro_13_lg-like_dom"/>
</dbReference>
<reference evidence="5 6" key="1">
    <citation type="submission" date="2020-08" db="EMBL/GenBank/DDBJ databases">
        <title>A Genomic Blueprint of the Chicken Gut Microbiome.</title>
        <authorList>
            <person name="Gilroy R."/>
            <person name="Ravi A."/>
            <person name="Getino M."/>
            <person name="Pursley I."/>
            <person name="Horton D.L."/>
            <person name="Alikhan N.-F."/>
            <person name="Baker D."/>
            <person name="Gharbi K."/>
            <person name="Hall N."/>
            <person name="Watson M."/>
            <person name="Adriaenssens E.M."/>
            <person name="Foster-Nyarko E."/>
            <person name="Jarju S."/>
            <person name="Secka A."/>
            <person name="Antonio M."/>
            <person name="Oren A."/>
            <person name="Chaudhuri R."/>
            <person name="La Ragione R.M."/>
            <person name="Hildebrand F."/>
            <person name="Pallen M.J."/>
        </authorList>
    </citation>
    <scope>NUCLEOTIDE SEQUENCE [LARGE SCALE GENOMIC DNA]</scope>
    <source>
        <strain evidence="5 6">Sa3CVN1</strain>
    </source>
</reference>